<protein>
    <submittedName>
        <fullName evidence="1">Farnesyl diphosphate phosphatase</fullName>
    </submittedName>
</protein>
<dbReference type="AlphaFoldDB" id="A0A6M3ZEJ7"/>
<dbReference type="KEGG" id="bsu:BSU10810"/>
<organism evidence="1">
    <name type="scientific">Bacillus subtilis (strain 168)</name>
    <dbReference type="NCBI Taxonomy" id="224308"/>
    <lineage>
        <taxon>Bacteria</taxon>
        <taxon>Bacillati</taxon>
        <taxon>Bacillota</taxon>
        <taxon>Bacilli</taxon>
        <taxon>Bacillales</taxon>
        <taxon>Bacillaceae</taxon>
        <taxon>Bacillus</taxon>
    </lineage>
</organism>
<dbReference type="Gene3D" id="1.10.600.10">
    <property type="entry name" value="Farnesyl Diphosphate Synthase"/>
    <property type="match status" value="1"/>
</dbReference>
<dbReference type="GeneID" id="936353"/>
<dbReference type="SUPFAM" id="SSF48576">
    <property type="entry name" value="Terpenoid synthases"/>
    <property type="match status" value="1"/>
</dbReference>
<dbReference type="RefSeq" id="NP_388961.1">
    <property type="nucleotide sequence ID" value="NC_000964.3"/>
</dbReference>
<dbReference type="Pfam" id="PF00494">
    <property type="entry name" value="SQS_PSY"/>
    <property type="match status" value="1"/>
</dbReference>
<dbReference type="DNASU" id="936353"/>
<dbReference type="InterPro" id="IPR008949">
    <property type="entry name" value="Isoprenoid_synthase_dom_sf"/>
</dbReference>
<dbReference type="EMBL" id="CP052842">
    <property type="protein sequence ID" value="QJP87592.1"/>
    <property type="molecule type" value="Genomic_DNA"/>
</dbReference>
<reference evidence="1" key="1">
    <citation type="submission" date="2020-04" db="EMBL/GenBank/DDBJ databases">
        <title>Phage recombination drives evolution of spore-forming Bacilli.</title>
        <authorList>
            <person name="Dragos A."/>
            <person name="Kovacs A.T."/>
        </authorList>
    </citation>
    <scope>NUCLEOTIDE SEQUENCE</scope>
    <source>
        <strain evidence="1">168</strain>
    </source>
</reference>
<dbReference type="SMR" id="A0A6M3ZEJ7"/>
<name>A0A6M3ZEJ7_BACSU</name>
<proteinExistence type="predicted"/>
<dbReference type="InterPro" id="IPR002060">
    <property type="entry name" value="Squ/phyt_synthse"/>
</dbReference>
<dbReference type="RefSeq" id="WP_010886471.1">
    <property type="nucleotide sequence ID" value="NC_000964.3"/>
</dbReference>
<gene>
    <name evidence="1" type="primary">farP</name>
    <name evidence="1" type="ORF">HIR78_05980</name>
</gene>
<sequence length="274" mass="31503">MIHRSEKMKEIKEAYQQCGQIVGEYAPACFKALSYLPLKQRQASWAVLSFCHTAASADEKVLPAFEAKADHVYQRTNNGKQHLWKAFDHAYRTFTLESEPFREFIAAQKEDAKPYDDLDELLMYAYRTGGAAGLMLLPILTRRKQDQLKQAAVSLGLAIQLVRFLSDLGTDQQKNRIPRQVMQQFGYTEADLQKGTVNKAFTMTWEYIAFEAEAYLEECQDALPLFPQYSQKTVKAALHLHRAVLEKIRAKQHDVFQYHFALTETEVKQILSDI</sequence>
<accession>A0A6M3ZEJ7</accession>
<dbReference type="PANTHER" id="PTHR31480">
    <property type="entry name" value="BIFUNCTIONAL LYCOPENE CYCLASE/PHYTOENE SYNTHASE"/>
    <property type="match status" value="1"/>
</dbReference>
<dbReference type="OrthoDB" id="9787280at2"/>
<evidence type="ECO:0000313" key="1">
    <source>
        <dbReference type="EMBL" id="QJP87592.1"/>
    </source>
</evidence>
<dbReference type="GO" id="GO:0016765">
    <property type="term" value="F:transferase activity, transferring alkyl or aryl (other than methyl) groups"/>
    <property type="evidence" value="ECO:0007669"/>
    <property type="project" value="UniProtKB-ARBA"/>
</dbReference>